<accession>A0A6A4P9X1</accession>
<dbReference type="Proteomes" id="UP000447434">
    <property type="component" value="Chromosome 17"/>
</dbReference>
<dbReference type="OrthoDB" id="722566at2759"/>
<evidence type="ECO:0000313" key="1">
    <source>
        <dbReference type="EMBL" id="KAE9596298.1"/>
    </source>
</evidence>
<evidence type="ECO:0000313" key="2">
    <source>
        <dbReference type="Proteomes" id="UP000447434"/>
    </source>
</evidence>
<name>A0A6A4P9X1_LUPAL</name>
<keyword evidence="2" id="KW-1185">Reference proteome</keyword>
<proteinExistence type="predicted"/>
<comment type="caution">
    <text evidence="1">The sequence shown here is derived from an EMBL/GenBank/DDBJ whole genome shotgun (WGS) entry which is preliminary data.</text>
</comment>
<organism evidence="1 2">
    <name type="scientific">Lupinus albus</name>
    <name type="common">White lupine</name>
    <name type="synonym">Lupinus termis</name>
    <dbReference type="NCBI Taxonomy" id="3870"/>
    <lineage>
        <taxon>Eukaryota</taxon>
        <taxon>Viridiplantae</taxon>
        <taxon>Streptophyta</taxon>
        <taxon>Embryophyta</taxon>
        <taxon>Tracheophyta</taxon>
        <taxon>Spermatophyta</taxon>
        <taxon>Magnoliopsida</taxon>
        <taxon>eudicotyledons</taxon>
        <taxon>Gunneridae</taxon>
        <taxon>Pentapetalae</taxon>
        <taxon>rosids</taxon>
        <taxon>fabids</taxon>
        <taxon>Fabales</taxon>
        <taxon>Fabaceae</taxon>
        <taxon>Papilionoideae</taxon>
        <taxon>50 kb inversion clade</taxon>
        <taxon>genistoids sensu lato</taxon>
        <taxon>core genistoids</taxon>
        <taxon>Genisteae</taxon>
        <taxon>Lupinus</taxon>
    </lineage>
</organism>
<dbReference type="PANTHER" id="PTHR31482:SF2">
    <property type="entry name" value="F-BOX DOMAIN-CONTAINING PROTEIN"/>
    <property type="match status" value="1"/>
</dbReference>
<reference evidence="2" key="1">
    <citation type="journal article" date="2020" name="Nat. Commun.">
        <title>Genome sequence of the cluster root forming white lupin.</title>
        <authorList>
            <person name="Hufnagel B."/>
            <person name="Marques A."/>
            <person name="Soriano A."/>
            <person name="Marques L."/>
            <person name="Divol F."/>
            <person name="Doumas P."/>
            <person name="Sallet E."/>
            <person name="Mancinotti D."/>
            <person name="Carrere S."/>
            <person name="Marande W."/>
            <person name="Arribat S."/>
            <person name="Keller J."/>
            <person name="Huneau C."/>
            <person name="Blein T."/>
            <person name="Aime D."/>
            <person name="Laguerre M."/>
            <person name="Taylor J."/>
            <person name="Schubert V."/>
            <person name="Nelson M."/>
            <person name="Geu-Flores F."/>
            <person name="Crespi M."/>
            <person name="Gallardo-Guerrero K."/>
            <person name="Delaux P.-M."/>
            <person name="Salse J."/>
            <person name="Berges H."/>
            <person name="Guyot R."/>
            <person name="Gouzy J."/>
            <person name="Peret B."/>
        </authorList>
    </citation>
    <scope>NUCLEOTIDE SEQUENCE [LARGE SCALE GENOMIC DNA]</scope>
    <source>
        <strain evidence="2">cv. Amiga</strain>
    </source>
</reference>
<sequence length="79" mass="9411">MIVAGWWYGVVGHLNYCRCQCSEFNQYTPDSRWRRTTISRNDHRVEGNEADSFYGGVRKIRNENEISIWKNLWPSEVLD</sequence>
<gene>
    <name evidence="1" type="ORF">Lalb_Chr17g0347821</name>
</gene>
<protein>
    <submittedName>
        <fullName evidence="1">Uncharacterized protein</fullName>
    </submittedName>
</protein>
<dbReference type="AlphaFoldDB" id="A0A6A4P9X1"/>
<dbReference type="PANTHER" id="PTHR31482">
    <property type="entry name" value="ESTS AU081301(E20138)"/>
    <property type="match status" value="1"/>
</dbReference>
<dbReference type="EMBL" id="WOCE01000017">
    <property type="protein sequence ID" value="KAE9596298.1"/>
    <property type="molecule type" value="Genomic_DNA"/>
</dbReference>